<name>A0ABV4HUC0_9GAMM</name>
<dbReference type="RefSeq" id="WP_370565654.1">
    <property type="nucleotide sequence ID" value="NZ_JBFWIB010000021.1"/>
</dbReference>
<dbReference type="NCBIfam" id="NF047335">
    <property type="entry name" value="T3SS_XAC0095"/>
    <property type="match status" value="1"/>
</dbReference>
<proteinExistence type="predicted"/>
<dbReference type="InterPro" id="IPR058099">
    <property type="entry name" value="T3SS_XAC0095_dom"/>
</dbReference>
<protein>
    <submittedName>
        <fullName evidence="2">XAC0095 family protein</fullName>
    </submittedName>
</protein>
<keyword evidence="3" id="KW-1185">Reference proteome</keyword>
<dbReference type="Pfam" id="PF26642">
    <property type="entry name" value="XAC0095_dom"/>
    <property type="match status" value="1"/>
</dbReference>
<dbReference type="EMBL" id="JBFWIC010000033">
    <property type="protein sequence ID" value="MEZ0476366.1"/>
    <property type="molecule type" value="Genomic_DNA"/>
</dbReference>
<evidence type="ECO:0000313" key="3">
    <source>
        <dbReference type="Proteomes" id="UP001566331"/>
    </source>
</evidence>
<feature type="domain" description="XAC0095-like" evidence="1">
    <location>
        <begin position="11"/>
        <end position="78"/>
    </location>
</feature>
<dbReference type="Proteomes" id="UP001566331">
    <property type="component" value="Unassembled WGS sequence"/>
</dbReference>
<organism evidence="2 3">
    <name type="scientific">Luteimonas salinilitoris</name>
    <dbReference type="NCBI Taxonomy" id="3237697"/>
    <lineage>
        <taxon>Bacteria</taxon>
        <taxon>Pseudomonadati</taxon>
        <taxon>Pseudomonadota</taxon>
        <taxon>Gammaproteobacteria</taxon>
        <taxon>Lysobacterales</taxon>
        <taxon>Lysobacteraceae</taxon>
        <taxon>Luteimonas</taxon>
    </lineage>
</organism>
<evidence type="ECO:0000259" key="1">
    <source>
        <dbReference type="Pfam" id="PF26642"/>
    </source>
</evidence>
<accession>A0ABV4HUC0</accession>
<gene>
    <name evidence="2" type="ORF">AB6713_17355</name>
</gene>
<evidence type="ECO:0000313" key="2">
    <source>
        <dbReference type="EMBL" id="MEZ0476366.1"/>
    </source>
</evidence>
<comment type="caution">
    <text evidence="2">The sequence shown here is derived from an EMBL/GenBank/DDBJ whole genome shotgun (WGS) entry which is preliminary data.</text>
</comment>
<sequence>MSEDALDKMETTGYFLPEDSQFRLKKLREHMMFLSHLAQPRTHDEEHEWGPDIRTGELAVCLELLAEQAGLVLDEVLWRAERVERRTGAGADADADLDEESTAPAAGGAPFAVSLAQIDALGRLIDMLSAHGDMVMAAEDAELANGTLAQLGQAIWDGASAVREIVSQINAQRLDQAPQSRTGVGEERALYGARGAVRAKPHPVGLMIPGPAPSGLQQASHALH</sequence>
<reference evidence="2 3" key="1">
    <citation type="submission" date="2024-07" db="EMBL/GenBank/DDBJ databases">
        <title>Luteimonas salilacus sp. nov., isolated from the shore soil of Salt Lake in Tibet of China.</title>
        <authorList>
            <person name="Zhang X."/>
            <person name="Li A."/>
        </authorList>
    </citation>
    <scope>NUCLEOTIDE SEQUENCE [LARGE SCALE GENOMIC DNA]</scope>
    <source>
        <strain evidence="2 3">B3-2-R+30</strain>
    </source>
</reference>